<evidence type="ECO:0000256" key="4">
    <source>
        <dbReference type="ARBA" id="ARBA00023004"/>
    </source>
</evidence>
<evidence type="ECO:0000313" key="7">
    <source>
        <dbReference type="EMBL" id="KKM87075.1"/>
    </source>
</evidence>
<sequence length="304" mass="34220">MNYVVGNLEEPVFRPPSEWDALLIAITNGCTHKCTFCSMYRSKQFSIRKDIEEIKNDIKRAGAFYGNRVRKIFFEDGNAFVVKPEILIELTEYAHKIHPNLEKVSSYAHAKDIIKKSDEDLKMLADSGFTMVYVGIESGDNEVLKACKKGATQDDYVLAAQKCYKAGIAWSGIFLLGLAGKNPEKSRKHAIESAKLINRMAPPTPIEWYISPLTLGVTPGTELWAQKSSGEFQPCTSTEILQELYTLIEYTADDLQKCVFNSNHASNYVSLKGELAEDKKTFLKVVEGAIKYPNLRRPDYLRGL</sequence>
<protein>
    <recommendedName>
        <fullName evidence="6">Radical SAM core domain-containing protein</fullName>
    </recommendedName>
</protein>
<dbReference type="SFLD" id="SFLDG01082">
    <property type="entry name" value="B12-binding_domain_containing"/>
    <property type="match status" value="1"/>
</dbReference>
<dbReference type="GO" id="GO:0003824">
    <property type="term" value="F:catalytic activity"/>
    <property type="evidence" value="ECO:0007669"/>
    <property type="project" value="InterPro"/>
</dbReference>
<evidence type="ECO:0000256" key="2">
    <source>
        <dbReference type="ARBA" id="ARBA00022691"/>
    </source>
</evidence>
<gene>
    <name evidence="7" type="ORF">LCGC14_1272600</name>
</gene>
<dbReference type="InterPro" id="IPR007197">
    <property type="entry name" value="rSAM"/>
</dbReference>
<dbReference type="Pfam" id="PF04055">
    <property type="entry name" value="Radical_SAM"/>
    <property type="match status" value="1"/>
</dbReference>
<dbReference type="InterPro" id="IPR058240">
    <property type="entry name" value="rSAM_sf"/>
</dbReference>
<dbReference type="SMART" id="SM00729">
    <property type="entry name" value="Elp3"/>
    <property type="match status" value="1"/>
</dbReference>
<accession>A0A0F9NEA2</accession>
<dbReference type="GO" id="GO:0046872">
    <property type="term" value="F:metal ion binding"/>
    <property type="evidence" value="ECO:0007669"/>
    <property type="project" value="UniProtKB-KW"/>
</dbReference>
<name>A0A0F9NEA2_9ZZZZ</name>
<organism evidence="7">
    <name type="scientific">marine sediment metagenome</name>
    <dbReference type="NCBI Taxonomy" id="412755"/>
    <lineage>
        <taxon>unclassified sequences</taxon>
        <taxon>metagenomes</taxon>
        <taxon>ecological metagenomes</taxon>
    </lineage>
</organism>
<keyword evidence="4" id="KW-0408">Iron</keyword>
<evidence type="ECO:0000259" key="6">
    <source>
        <dbReference type="PROSITE" id="PS51918"/>
    </source>
</evidence>
<evidence type="ECO:0000256" key="3">
    <source>
        <dbReference type="ARBA" id="ARBA00022723"/>
    </source>
</evidence>
<dbReference type="PANTHER" id="PTHR43409:SF4">
    <property type="entry name" value="RADICAL SAM SUPERFAMILY PROTEIN"/>
    <property type="match status" value="1"/>
</dbReference>
<comment type="caution">
    <text evidence="7">The sequence shown here is derived from an EMBL/GenBank/DDBJ whole genome shotgun (WGS) entry which is preliminary data.</text>
</comment>
<dbReference type="InterPro" id="IPR023404">
    <property type="entry name" value="rSAM_horseshoe"/>
</dbReference>
<evidence type="ECO:0000256" key="5">
    <source>
        <dbReference type="ARBA" id="ARBA00023014"/>
    </source>
</evidence>
<keyword evidence="5" id="KW-0411">Iron-sulfur</keyword>
<dbReference type="SFLD" id="SFLDS00029">
    <property type="entry name" value="Radical_SAM"/>
    <property type="match status" value="1"/>
</dbReference>
<dbReference type="SFLD" id="SFLDG01095">
    <property type="entry name" value="Uncharacterised_Radical_SAM_Su"/>
    <property type="match status" value="1"/>
</dbReference>
<dbReference type="AlphaFoldDB" id="A0A0F9NEA2"/>
<feature type="domain" description="Radical SAM core" evidence="6">
    <location>
        <begin position="16"/>
        <end position="254"/>
    </location>
</feature>
<dbReference type="InterPro" id="IPR051198">
    <property type="entry name" value="BchE-like"/>
</dbReference>
<dbReference type="PANTHER" id="PTHR43409">
    <property type="entry name" value="ANAEROBIC MAGNESIUM-PROTOPORPHYRIN IX MONOMETHYL ESTER CYCLASE-RELATED"/>
    <property type="match status" value="1"/>
</dbReference>
<dbReference type="CDD" id="cd01335">
    <property type="entry name" value="Radical_SAM"/>
    <property type="match status" value="1"/>
</dbReference>
<reference evidence="7" key="1">
    <citation type="journal article" date="2015" name="Nature">
        <title>Complex archaea that bridge the gap between prokaryotes and eukaryotes.</title>
        <authorList>
            <person name="Spang A."/>
            <person name="Saw J.H."/>
            <person name="Jorgensen S.L."/>
            <person name="Zaremba-Niedzwiedzka K."/>
            <person name="Martijn J."/>
            <person name="Lind A.E."/>
            <person name="van Eijk R."/>
            <person name="Schleper C."/>
            <person name="Guy L."/>
            <person name="Ettema T.J."/>
        </authorList>
    </citation>
    <scope>NUCLEOTIDE SEQUENCE</scope>
</reference>
<dbReference type="PROSITE" id="PS51918">
    <property type="entry name" value="RADICAL_SAM"/>
    <property type="match status" value="1"/>
</dbReference>
<proteinExistence type="predicted"/>
<dbReference type="SUPFAM" id="SSF102114">
    <property type="entry name" value="Radical SAM enzymes"/>
    <property type="match status" value="1"/>
</dbReference>
<dbReference type="InterPro" id="IPR006638">
    <property type="entry name" value="Elp3/MiaA/NifB-like_rSAM"/>
</dbReference>
<dbReference type="GO" id="GO:0051536">
    <property type="term" value="F:iron-sulfur cluster binding"/>
    <property type="evidence" value="ECO:0007669"/>
    <property type="project" value="UniProtKB-KW"/>
</dbReference>
<evidence type="ECO:0000256" key="1">
    <source>
        <dbReference type="ARBA" id="ARBA00001966"/>
    </source>
</evidence>
<keyword evidence="2" id="KW-0949">S-adenosyl-L-methionine</keyword>
<comment type="cofactor">
    <cofactor evidence="1">
        <name>[4Fe-4S] cluster</name>
        <dbReference type="ChEBI" id="CHEBI:49883"/>
    </cofactor>
</comment>
<dbReference type="EMBL" id="LAZR01007156">
    <property type="protein sequence ID" value="KKM87075.1"/>
    <property type="molecule type" value="Genomic_DNA"/>
</dbReference>
<dbReference type="Gene3D" id="3.80.30.20">
    <property type="entry name" value="tm_1862 like domain"/>
    <property type="match status" value="1"/>
</dbReference>
<keyword evidence="3" id="KW-0479">Metal-binding</keyword>